<feature type="compositionally biased region" description="Low complexity" evidence="6">
    <location>
        <begin position="244"/>
        <end position="255"/>
    </location>
</feature>
<dbReference type="AlphaFoldDB" id="A0A391NZB9"/>
<evidence type="ECO:0000313" key="9">
    <source>
        <dbReference type="Proteomes" id="UP000265618"/>
    </source>
</evidence>
<evidence type="ECO:0000313" key="8">
    <source>
        <dbReference type="EMBL" id="GCA63663.1"/>
    </source>
</evidence>
<evidence type="ECO:0000256" key="1">
    <source>
        <dbReference type="ARBA" id="ARBA00004123"/>
    </source>
</evidence>
<dbReference type="OrthoDB" id="439808at2759"/>
<dbReference type="PANTHER" id="PTHR48039:SF5">
    <property type="entry name" value="RNA-BINDING PROTEIN 28"/>
    <property type="match status" value="1"/>
</dbReference>
<comment type="caution">
    <text evidence="8">The sequence shown here is derived from an EMBL/GenBank/DDBJ whole genome shotgun (WGS) entry which is preliminary data.</text>
</comment>
<feature type="region of interest" description="Disordered" evidence="6">
    <location>
        <begin position="233"/>
        <end position="318"/>
    </location>
</feature>
<dbReference type="PANTHER" id="PTHR48039">
    <property type="entry name" value="RNA-BINDING MOTIF PROTEIN 14B"/>
    <property type="match status" value="1"/>
</dbReference>
<dbReference type="InterPro" id="IPR012677">
    <property type="entry name" value="Nucleotide-bd_a/b_plait_sf"/>
</dbReference>
<evidence type="ECO:0000256" key="3">
    <source>
        <dbReference type="ARBA" id="ARBA00022884"/>
    </source>
</evidence>
<dbReference type="GO" id="GO:0003729">
    <property type="term" value="F:mRNA binding"/>
    <property type="evidence" value="ECO:0007669"/>
    <property type="project" value="TreeGrafter"/>
</dbReference>
<gene>
    <name evidence="8" type="ORF">KIPB_011194</name>
</gene>
<reference evidence="8 9" key="1">
    <citation type="journal article" date="2018" name="PLoS ONE">
        <title>The draft genome of Kipferlia bialata reveals reductive genome evolution in fornicate parasites.</title>
        <authorList>
            <person name="Tanifuji G."/>
            <person name="Takabayashi S."/>
            <person name="Kume K."/>
            <person name="Takagi M."/>
            <person name="Nakayama T."/>
            <person name="Kamikawa R."/>
            <person name="Inagaki Y."/>
            <person name="Hashimoto T."/>
        </authorList>
    </citation>
    <scope>NUCLEOTIDE SEQUENCE [LARGE SCALE GENOMIC DNA]</scope>
    <source>
        <strain evidence="8">NY0173</strain>
    </source>
</reference>
<evidence type="ECO:0000256" key="4">
    <source>
        <dbReference type="ARBA" id="ARBA00023242"/>
    </source>
</evidence>
<keyword evidence="3 5" id="KW-0694">RNA-binding</keyword>
<name>A0A391NZB9_9EUKA</name>
<feature type="compositionally biased region" description="Acidic residues" evidence="6">
    <location>
        <begin position="279"/>
        <end position="288"/>
    </location>
</feature>
<dbReference type="CDD" id="cd00590">
    <property type="entry name" value="RRM_SF"/>
    <property type="match status" value="1"/>
</dbReference>
<organism evidence="8 9">
    <name type="scientific">Kipferlia bialata</name>
    <dbReference type="NCBI Taxonomy" id="797122"/>
    <lineage>
        <taxon>Eukaryota</taxon>
        <taxon>Metamonada</taxon>
        <taxon>Carpediemonas-like organisms</taxon>
        <taxon>Kipferlia</taxon>
    </lineage>
</organism>
<dbReference type="PROSITE" id="PS50889">
    <property type="entry name" value="S4"/>
    <property type="match status" value="1"/>
</dbReference>
<accession>A0A391NZB9</accession>
<feature type="compositionally biased region" description="Acidic residues" evidence="6">
    <location>
        <begin position="259"/>
        <end position="271"/>
    </location>
</feature>
<evidence type="ECO:0000259" key="7">
    <source>
        <dbReference type="PROSITE" id="PS50102"/>
    </source>
</evidence>
<keyword evidence="2" id="KW-0677">Repeat</keyword>
<evidence type="ECO:0000256" key="2">
    <source>
        <dbReference type="ARBA" id="ARBA00022737"/>
    </source>
</evidence>
<protein>
    <recommendedName>
        <fullName evidence="7">RRM domain-containing protein</fullName>
    </recommendedName>
</protein>
<keyword evidence="4" id="KW-0539">Nucleus</keyword>
<feature type="domain" description="RRM" evidence="7">
    <location>
        <begin position="132"/>
        <end position="214"/>
    </location>
</feature>
<dbReference type="InterPro" id="IPR051945">
    <property type="entry name" value="RRM_MRD1_RNA_proc_ribogen"/>
</dbReference>
<dbReference type="PROSITE" id="PS50102">
    <property type="entry name" value="RRM"/>
    <property type="match status" value="1"/>
</dbReference>
<dbReference type="InterPro" id="IPR035979">
    <property type="entry name" value="RBD_domain_sf"/>
</dbReference>
<dbReference type="Proteomes" id="UP000265618">
    <property type="component" value="Unassembled WGS sequence"/>
</dbReference>
<keyword evidence="9" id="KW-1185">Reference proteome</keyword>
<dbReference type="GO" id="GO:0005634">
    <property type="term" value="C:nucleus"/>
    <property type="evidence" value="ECO:0007669"/>
    <property type="project" value="UniProtKB-SubCell"/>
</dbReference>
<dbReference type="Gene3D" id="3.30.70.330">
    <property type="match status" value="2"/>
</dbReference>
<feature type="compositionally biased region" description="Basic and acidic residues" evidence="6">
    <location>
        <begin position="471"/>
        <end position="502"/>
    </location>
</feature>
<dbReference type="SUPFAM" id="SSF54928">
    <property type="entry name" value="RNA-binding domain, RBD"/>
    <property type="match status" value="1"/>
</dbReference>
<evidence type="ECO:0000256" key="6">
    <source>
        <dbReference type="SAM" id="MobiDB-lite"/>
    </source>
</evidence>
<feature type="region of interest" description="Disordered" evidence="6">
    <location>
        <begin position="471"/>
        <end position="515"/>
    </location>
</feature>
<comment type="subcellular location">
    <subcellularLocation>
        <location evidence="1">Nucleus</location>
    </subcellularLocation>
</comment>
<dbReference type="InterPro" id="IPR000504">
    <property type="entry name" value="RRM_dom"/>
</dbReference>
<proteinExistence type="predicted"/>
<evidence type="ECO:0000256" key="5">
    <source>
        <dbReference type="PROSITE-ProRule" id="PRU00176"/>
    </source>
</evidence>
<sequence>MGSEDVRKAALATGAKVGEVRLVVPRVTAYHGTERFNNGDMPKACLIRGGVKSKDVAPAPKPEKVWEGKDSVGWVKARKGRKAMAAKAKKESEEATPEADMASCLKQLQTIRLPGCKVSTCLVDPEIVPSATTLIIRNLGWHVTVKDVLDLMRRAGVHPQELRVPKGKRQGSGAGFAFVATWSHEDAVSLIEQAAKGNGLDINNRRVKIDWSVPKRLAQQLEQEEDRIRRRAERDEAKRRKRAIAAGEDPDAGAPEAEKEAEEVVEEEEVPEQQQQEQEGGDSEEEGDYMGQGYEGYGMDEEQTGPKKRGRENSGLNLQDEEVKARVVYVTNLPTLLPRRELEKARKVMTRKARARGDLRTVQEDAMVFHCLRHHVRKAFGKYGEVEDVRFNTVGRQPSGSGLILYTEASAATEACTHAVASSVNTWNDESGEAIEDLERQGRKAMALGKEVVRVLGQCVCCSMAKDGKTLKTEADAGREEREAERAGRRDAERETHAPVEPKKKRRRKPKQMME</sequence>
<feature type="compositionally biased region" description="Basic residues" evidence="6">
    <location>
        <begin position="503"/>
        <end position="515"/>
    </location>
</feature>
<dbReference type="EMBL" id="BDIP01004451">
    <property type="protein sequence ID" value="GCA63663.1"/>
    <property type="molecule type" value="Genomic_DNA"/>
</dbReference>